<evidence type="ECO:0000259" key="7">
    <source>
        <dbReference type="Pfam" id="PF01979"/>
    </source>
</evidence>
<dbReference type="EC" id="3.5.4.2" evidence="2 6"/>
<organism evidence="9 10">
    <name type="scientific">Candidatus Lachnoclostridium stercorigallinarum</name>
    <dbReference type="NCBI Taxonomy" id="2838634"/>
    <lineage>
        <taxon>Bacteria</taxon>
        <taxon>Bacillati</taxon>
        <taxon>Bacillota</taxon>
        <taxon>Clostridia</taxon>
        <taxon>Lachnospirales</taxon>
        <taxon>Lachnospiraceae</taxon>
    </lineage>
</organism>
<accession>A0A9D2GFY1</accession>
<dbReference type="Pfam" id="PF13382">
    <property type="entry name" value="Adenine_deam_C"/>
    <property type="match status" value="1"/>
</dbReference>
<evidence type="ECO:0000256" key="4">
    <source>
        <dbReference type="ARBA" id="ARBA00023211"/>
    </source>
</evidence>
<dbReference type="GO" id="GO:0000034">
    <property type="term" value="F:adenine deaminase activity"/>
    <property type="evidence" value="ECO:0007669"/>
    <property type="project" value="UniProtKB-UniRule"/>
</dbReference>
<feature type="domain" description="Amidohydrolase-related" evidence="7">
    <location>
        <begin position="71"/>
        <end position="355"/>
    </location>
</feature>
<evidence type="ECO:0000256" key="5">
    <source>
        <dbReference type="ARBA" id="ARBA00047720"/>
    </source>
</evidence>
<dbReference type="InterPro" id="IPR026912">
    <property type="entry name" value="Adenine_deam_C"/>
</dbReference>
<dbReference type="EMBL" id="DXBC01000064">
    <property type="protein sequence ID" value="HIZ78979.1"/>
    <property type="molecule type" value="Genomic_DNA"/>
</dbReference>
<reference evidence="9" key="2">
    <citation type="submission" date="2021-04" db="EMBL/GenBank/DDBJ databases">
        <authorList>
            <person name="Gilroy R."/>
        </authorList>
    </citation>
    <scope>NUCLEOTIDE SEQUENCE</scope>
    <source>
        <strain evidence="9">ChiBcec1-1093</strain>
    </source>
</reference>
<dbReference type="GO" id="GO:0006146">
    <property type="term" value="P:adenine catabolic process"/>
    <property type="evidence" value="ECO:0007669"/>
    <property type="project" value="InterPro"/>
</dbReference>
<comment type="catalytic activity">
    <reaction evidence="5 6">
        <text>adenine + H2O + H(+) = hypoxanthine + NH4(+)</text>
        <dbReference type="Rhea" id="RHEA:23688"/>
        <dbReference type="ChEBI" id="CHEBI:15377"/>
        <dbReference type="ChEBI" id="CHEBI:15378"/>
        <dbReference type="ChEBI" id="CHEBI:16708"/>
        <dbReference type="ChEBI" id="CHEBI:17368"/>
        <dbReference type="ChEBI" id="CHEBI:28938"/>
        <dbReference type="EC" id="3.5.4.2"/>
    </reaction>
</comment>
<dbReference type="PANTHER" id="PTHR11113:SF2">
    <property type="entry name" value="ADENINE DEAMINASE"/>
    <property type="match status" value="1"/>
</dbReference>
<dbReference type="InterPro" id="IPR006680">
    <property type="entry name" value="Amidohydro-rel"/>
</dbReference>
<dbReference type="InterPro" id="IPR011059">
    <property type="entry name" value="Metal-dep_hydrolase_composite"/>
</dbReference>
<protein>
    <recommendedName>
        <fullName evidence="2 6">Adenine deaminase</fullName>
        <shortName evidence="6">Adenase</shortName>
        <shortName evidence="6">Adenine aminase</shortName>
        <ecNumber evidence="2 6">3.5.4.2</ecNumber>
    </recommendedName>
</protein>
<reference evidence="9" key="1">
    <citation type="journal article" date="2021" name="PeerJ">
        <title>Extensive microbial diversity within the chicken gut microbiome revealed by metagenomics and culture.</title>
        <authorList>
            <person name="Gilroy R."/>
            <person name="Ravi A."/>
            <person name="Getino M."/>
            <person name="Pursley I."/>
            <person name="Horton D.L."/>
            <person name="Alikhan N.F."/>
            <person name="Baker D."/>
            <person name="Gharbi K."/>
            <person name="Hall N."/>
            <person name="Watson M."/>
            <person name="Adriaenssens E.M."/>
            <person name="Foster-Nyarko E."/>
            <person name="Jarju S."/>
            <person name="Secka A."/>
            <person name="Antonio M."/>
            <person name="Oren A."/>
            <person name="Chaudhuri R.R."/>
            <person name="La Ragione R."/>
            <person name="Hildebrand F."/>
            <person name="Pallen M.J."/>
        </authorList>
    </citation>
    <scope>NUCLEOTIDE SEQUENCE</scope>
    <source>
        <strain evidence="9">ChiBcec1-1093</strain>
    </source>
</reference>
<evidence type="ECO:0000313" key="10">
    <source>
        <dbReference type="Proteomes" id="UP000824101"/>
    </source>
</evidence>
<dbReference type="HAMAP" id="MF_01518">
    <property type="entry name" value="Adenine_deamin"/>
    <property type="match status" value="1"/>
</dbReference>
<comment type="caution">
    <text evidence="9">The sequence shown here is derived from an EMBL/GenBank/DDBJ whole genome shotgun (WGS) entry which is preliminary data.</text>
</comment>
<evidence type="ECO:0000256" key="2">
    <source>
        <dbReference type="ARBA" id="ARBA00012782"/>
    </source>
</evidence>
<keyword evidence="4 6" id="KW-0464">Manganese</keyword>
<dbReference type="NCBIfam" id="TIGR01178">
    <property type="entry name" value="ade"/>
    <property type="match status" value="1"/>
</dbReference>
<comment type="similarity">
    <text evidence="1 6">Belongs to the metallo-dependent hydrolases superfamily. Adenine deaminase family.</text>
</comment>
<evidence type="ECO:0000259" key="8">
    <source>
        <dbReference type="Pfam" id="PF13382"/>
    </source>
</evidence>
<evidence type="ECO:0000256" key="3">
    <source>
        <dbReference type="ARBA" id="ARBA00022801"/>
    </source>
</evidence>
<dbReference type="InterPro" id="IPR006679">
    <property type="entry name" value="Adenine_deam"/>
</dbReference>
<name>A0A9D2GFY1_9FIRM</name>
<dbReference type="PANTHER" id="PTHR11113">
    <property type="entry name" value="N-ACETYLGLUCOSAMINE-6-PHOSPHATE DEACETYLASE"/>
    <property type="match status" value="1"/>
</dbReference>
<dbReference type="Gene3D" id="3.20.20.140">
    <property type="entry name" value="Metal-dependent hydrolases"/>
    <property type="match status" value="1"/>
</dbReference>
<dbReference type="Pfam" id="PF01979">
    <property type="entry name" value="Amidohydro_1"/>
    <property type="match status" value="1"/>
</dbReference>
<evidence type="ECO:0000313" key="9">
    <source>
        <dbReference type="EMBL" id="HIZ78979.1"/>
    </source>
</evidence>
<dbReference type="InterPro" id="IPR032466">
    <property type="entry name" value="Metal_Hydrolase"/>
</dbReference>
<keyword evidence="3 6" id="KW-0378">Hydrolase</keyword>
<evidence type="ECO:0000256" key="1">
    <source>
        <dbReference type="ARBA" id="ARBA00006773"/>
    </source>
</evidence>
<evidence type="ECO:0000256" key="6">
    <source>
        <dbReference type="HAMAP-Rule" id="MF_01518"/>
    </source>
</evidence>
<sequence>MKKDRRRLIAAAMGKIPCDLTVKNVQYVNVFTGEIYPAEVDVIDGFVARVRYPEEAQELESKETADGEGHYLIPGFIDAHVHIESSMMIPEQFGRAVVPWGTTTVCTDPHEIANVLGIDGVKFMLENGRKSLLRQYVLAPSCVPAVPGLEHSGAEFGEEEIGEILDMDGVVGIAELMDYVGVYSGSERMYRIMEKGLEKNGFLQGHGPLLSGKELSAYAAAGVESDHESETAEEIREKLRRGMHINLRASSLVNHMDQLAEGIRQIPYHDFISVCTDDVHAGDLLALGHVNKVVRYSIEHGMDPVDVIRMATLNGAREYGFKDLGALAPGYAADMQLVKALDGGRPERVWIGGKLAAENGVYVGETAEETPDFSNTMNVGWMKKASDFSLTAETENGTVPVNVIVPLDSTNVLRKVERQELPVKDHRVCLDGREDLAFVCVCNRHGLENRTVAVIQNFGLREGAVGTTVSHDSHNAVIVYKKEKDALALLRELERTGGGLCVVKDGQVTGSVALPVAGLMSLKSCREVAGEFEQYRQAFYQVCGESTPLLSCAIMSLTALPGIVVTDCGLVDGGKQEFVDVFAE</sequence>
<dbReference type="SUPFAM" id="SSF51556">
    <property type="entry name" value="Metallo-dependent hydrolases"/>
    <property type="match status" value="1"/>
</dbReference>
<feature type="domain" description="Adenine deaminase C-terminal" evidence="8">
    <location>
        <begin position="414"/>
        <end position="576"/>
    </location>
</feature>
<dbReference type="SUPFAM" id="SSF51338">
    <property type="entry name" value="Composite domain of metallo-dependent hydrolases"/>
    <property type="match status" value="1"/>
</dbReference>
<dbReference type="AlphaFoldDB" id="A0A9D2GFY1"/>
<dbReference type="Gene3D" id="2.30.40.10">
    <property type="entry name" value="Urease, subunit C, domain 1"/>
    <property type="match status" value="1"/>
</dbReference>
<comment type="cofactor">
    <cofactor evidence="6">
        <name>Mn(2+)</name>
        <dbReference type="ChEBI" id="CHEBI:29035"/>
    </cofactor>
</comment>
<dbReference type="Proteomes" id="UP000824101">
    <property type="component" value="Unassembled WGS sequence"/>
</dbReference>
<gene>
    <name evidence="6 9" type="primary">ade</name>
    <name evidence="9" type="ORF">IAA17_04265</name>
</gene>
<proteinExistence type="inferred from homology"/>